<gene>
    <name evidence="1" type="ORF">B0H15DRAFT_977221</name>
</gene>
<organism evidence="1 2">
    <name type="scientific">Mycena belliarum</name>
    <dbReference type="NCBI Taxonomy" id="1033014"/>
    <lineage>
        <taxon>Eukaryota</taxon>
        <taxon>Fungi</taxon>
        <taxon>Dikarya</taxon>
        <taxon>Basidiomycota</taxon>
        <taxon>Agaricomycotina</taxon>
        <taxon>Agaricomycetes</taxon>
        <taxon>Agaricomycetidae</taxon>
        <taxon>Agaricales</taxon>
        <taxon>Marasmiineae</taxon>
        <taxon>Mycenaceae</taxon>
        <taxon>Mycena</taxon>
    </lineage>
</organism>
<proteinExistence type="predicted"/>
<accession>A0AAD6U6H3</accession>
<comment type="caution">
    <text evidence="1">The sequence shown here is derived from an EMBL/GenBank/DDBJ whole genome shotgun (WGS) entry which is preliminary data.</text>
</comment>
<name>A0AAD6U6H3_9AGAR</name>
<dbReference type="EMBL" id="JARJCN010000020">
    <property type="protein sequence ID" value="KAJ7091348.1"/>
    <property type="molecule type" value="Genomic_DNA"/>
</dbReference>
<keyword evidence="2" id="KW-1185">Reference proteome</keyword>
<evidence type="ECO:0000313" key="2">
    <source>
        <dbReference type="Proteomes" id="UP001222325"/>
    </source>
</evidence>
<protein>
    <submittedName>
        <fullName evidence="1">Uncharacterized protein</fullName>
    </submittedName>
</protein>
<feature type="non-terminal residue" evidence="1">
    <location>
        <position position="357"/>
    </location>
</feature>
<evidence type="ECO:0000313" key="1">
    <source>
        <dbReference type="EMBL" id="KAJ7091348.1"/>
    </source>
</evidence>
<reference evidence="1" key="1">
    <citation type="submission" date="2023-03" db="EMBL/GenBank/DDBJ databases">
        <title>Massive genome expansion in bonnet fungi (Mycena s.s.) driven by repeated elements and novel gene families across ecological guilds.</title>
        <authorList>
            <consortium name="Lawrence Berkeley National Laboratory"/>
            <person name="Harder C.B."/>
            <person name="Miyauchi S."/>
            <person name="Viragh M."/>
            <person name="Kuo A."/>
            <person name="Thoen E."/>
            <person name="Andreopoulos B."/>
            <person name="Lu D."/>
            <person name="Skrede I."/>
            <person name="Drula E."/>
            <person name="Henrissat B."/>
            <person name="Morin E."/>
            <person name="Kohler A."/>
            <person name="Barry K."/>
            <person name="LaButti K."/>
            <person name="Morin E."/>
            <person name="Salamov A."/>
            <person name="Lipzen A."/>
            <person name="Mereny Z."/>
            <person name="Hegedus B."/>
            <person name="Baldrian P."/>
            <person name="Stursova M."/>
            <person name="Weitz H."/>
            <person name="Taylor A."/>
            <person name="Grigoriev I.V."/>
            <person name="Nagy L.G."/>
            <person name="Martin F."/>
            <person name="Kauserud H."/>
        </authorList>
    </citation>
    <scope>NUCLEOTIDE SEQUENCE</scope>
    <source>
        <strain evidence="1">CBHHK173m</strain>
    </source>
</reference>
<sequence length="357" mass="40308">MLVPDCTLEPSQSNCSSPPLPPELLDRIIELALEFRCSFHPSNKSEAIASLTLVSTQFRGFAWRHYFRHIILAECGQDKSPWREFCSAEKQIGENCFSWVRTLRASSKTLTFHSAQLSALNYLQELSVDLSTEGLRSQLPILKRICLALLSCCSSVDNINASHTLTILTLTSLPRIDIPLLRLIAESFPRLVDLHLSCTERLDLHCCWLCYEESLGVTVHSPVPEMFSHSRDMAVASAKTLVPLKHLQHIHFGVYLSDEALVHDHIRHGNEEGEFPFGPEQCILCDEVGTEVQLRELAAGLEFAQYLKALRTIGFSSFFEDGTECHSDGQWTDKTTVYVLRENGRIRVRKAPWPSAR</sequence>
<dbReference type="Proteomes" id="UP001222325">
    <property type="component" value="Unassembled WGS sequence"/>
</dbReference>
<dbReference type="AlphaFoldDB" id="A0AAD6U6H3"/>